<organism evidence="2 3">
    <name type="scientific">Symbiodinium natans</name>
    <dbReference type="NCBI Taxonomy" id="878477"/>
    <lineage>
        <taxon>Eukaryota</taxon>
        <taxon>Sar</taxon>
        <taxon>Alveolata</taxon>
        <taxon>Dinophyceae</taxon>
        <taxon>Suessiales</taxon>
        <taxon>Symbiodiniaceae</taxon>
        <taxon>Symbiodinium</taxon>
    </lineage>
</organism>
<proteinExistence type="predicted"/>
<dbReference type="OrthoDB" id="433124at2759"/>
<sequence length="477" mass="52841">MMGPLDGAEVRDVDLFGWKGLLFSRPDFAESFEGEILRTIDNRQENNPAHQTFSTTRSEDEIQLLRDSFYTESLEDPVPAEGEVSLEIASASASTAEWPPTKSTKSPSNLGRVEEKMPNVDIFSFNSQKSRCGGGDSAENSLAHQSAVAVLRHGERQDSVFGSTWHMGADCQRYPFDCPITNDAIVEARHAAGKLSDFADFDVIVSSPYLRCVQTAIALADALDVMVLLDYELGEVFGPAVFGDMDPAGRAWRSRQDLHTALTNWSPQLLQGFSKPPVERVCWQKVLGQPPSWGEKLTDAHHRYATRFLTYLDRGQRAGKNMILVSHGIMVQTCLKVLPGTSALSVASIPFCGGLMARRRISKGSPELPRKAETSPCQEAVGNWPEGSEGRRPASDYLEQAQLHGWDVQTFEVVFDVAADKPAAMAKRYRDFLTRLKAGRFSWVQLQVLLGQLPAELPPQVFQAPELTRPRSSPWRS</sequence>
<dbReference type="CDD" id="cd07067">
    <property type="entry name" value="HP_PGM_like"/>
    <property type="match status" value="1"/>
</dbReference>
<dbReference type="Proteomes" id="UP000604046">
    <property type="component" value="Unassembled WGS sequence"/>
</dbReference>
<dbReference type="Pfam" id="PF00300">
    <property type="entry name" value="His_Phos_1"/>
    <property type="match status" value="1"/>
</dbReference>
<dbReference type="PANTHER" id="PTHR16469:SF27">
    <property type="entry name" value="UBIQUITIN-ASSOCIATED AND SH3 DOMAIN-CONTAINING BA-RELATED"/>
    <property type="match status" value="1"/>
</dbReference>
<protein>
    <submittedName>
        <fullName evidence="2">Icl1f protein</fullName>
    </submittedName>
</protein>
<feature type="region of interest" description="Disordered" evidence="1">
    <location>
        <begin position="365"/>
        <end position="393"/>
    </location>
</feature>
<evidence type="ECO:0000313" key="3">
    <source>
        <dbReference type="Proteomes" id="UP000604046"/>
    </source>
</evidence>
<evidence type="ECO:0000256" key="1">
    <source>
        <dbReference type="SAM" id="MobiDB-lite"/>
    </source>
</evidence>
<accession>A0A812KA99</accession>
<evidence type="ECO:0000313" key="2">
    <source>
        <dbReference type="EMBL" id="CAE7220639.1"/>
    </source>
</evidence>
<dbReference type="Gene3D" id="3.40.50.1240">
    <property type="entry name" value="Phosphoglycerate mutase-like"/>
    <property type="match status" value="1"/>
</dbReference>
<dbReference type="EMBL" id="CAJNDS010000582">
    <property type="protein sequence ID" value="CAE7220639.1"/>
    <property type="molecule type" value="Genomic_DNA"/>
</dbReference>
<dbReference type="AlphaFoldDB" id="A0A812KA99"/>
<keyword evidence="3" id="KW-1185">Reference proteome</keyword>
<comment type="caution">
    <text evidence="2">The sequence shown here is derived from an EMBL/GenBank/DDBJ whole genome shotgun (WGS) entry which is preliminary data.</text>
</comment>
<name>A0A812KA99_9DINO</name>
<gene>
    <name evidence="2" type="primary">Icl1f</name>
    <name evidence="2" type="ORF">SNAT2548_LOCUS8072</name>
</gene>
<dbReference type="InterPro" id="IPR013078">
    <property type="entry name" value="His_Pase_superF_clade-1"/>
</dbReference>
<dbReference type="InterPro" id="IPR051710">
    <property type="entry name" value="Phosphatase_SH3-domain"/>
</dbReference>
<dbReference type="SUPFAM" id="SSF53254">
    <property type="entry name" value="Phosphoglycerate mutase-like"/>
    <property type="match status" value="1"/>
</dbReference>
<reference evidence="2" key="1">
    <citation type="submission" date="2021-02" db="EMBL/GenBank/DDBJ databases">
        <authorList>
            <person name="Dougan E. K."/>
            <person name="Rhodes N."/>
            <person name="Thang M."/>
            <person name="Chan C."/>
        </authorList>
    </citation>
    <scope>NUCLEOTIDE SEQUENCE</scope>
</reference>
<dbReference type="InterPro" id="IPR029033">
    <property type="entry name" value="His_PPase_superfam"/>
</dbReference>
<dbReference type="PANTHER" id="PTHR16469">
    <property type="entry name" value="UBIQUITIN-ASSOCIATED AND SH3 DOMAIN-CONTAINING BA-RELATED"/>
    <property type="match status" value="1"/>
</dbReference>